<dbReference type="GO" id="GO:0002758">
    <property type="term" value="P:innate immune response-activating signaling pathway"/>
    <property type="evidence" value="ECO:0007669"/>
    <property type="project" value="UniProtKB-ARBA"/>
</dbReference>
<dbReference type="PaxDb" id="65489-OBART07G10720.1"/>
<dbReference type="PANTHER" id="PTHR23155">
    <property type="entry name" value="DISEASE RESISTANCE PROTEIN RP"/>
    <property type="match status" value="1"/>
</dbReference>
<feature type="domain" description="Disease resistance N-terminal" evidence="9">
    <location>
        <begin position="2"/>
        <end position="89"/>
    </location>
</feature>
<dbReference type="InterPro" id="IPR032675">
    <property type="entry name" value="LRR_dom_sf"/>
</dbReference>
<dbReference type="AlphaFoldDB" id="A0A0D3GPS2"/>
<dbReference type="InterPro" id="IPR002182">
    <property type="entry name" value="NB-ARC"/>
</dbReference>
<dbReference type="Pfam" id="PF00931">
    <property type="entry name" value="NB-ARC"/>
    <property type="match status" value="1"/>
</dbReference>
<feature type="domain" description="Disease resistance R13L4/SHOC-2-like LRR" evidence="11">
    <location>
        <begin position="546"/>
        <end position="877"/>
    </location>
</feature>
<dbReference type="SUPFAM" id="SSF52540">
    <property type="entry name" value="P-loop containing nucleoside triphosphate hydrolases"/>
    <property type="match status" value="1"/>
</dbReference>
<dbReference type="Pfam" id="PF23559">
    <property type="entry name" value="WHD_DRP"/>
    <property type="match status" value="1"/>
</dbReference>
<feature type="domain" description="NB-ARC" evidence="8">
    <location>
        <begin position="164"/>
        <end position="329"/>
    </location>
</feature>
<dbReference type="Gene3D" id="1.10.10.10">
    <property type="entry name" value="Winged helix-like DNA-binding domain superfamily/Winged helix DNA-binding domain"/>
    <property type="match status" value="1"/>
</dbReference>
<dbReference type="InterPro" id="IPR042197">
    <property type="entry name" value="Apaf_helical"/>
</dbReference>
<accession>A0A0D3GPS2</accession>
<dbReference type="STRING" id="65489.A0A0D3GPS2"/>
<dbReference type="InterPro" id="IPR036388">
    <property type="entry name" value="WH-like_DNA-bd_sf"/>
</dbReference>
<dbReference type="FunFam" id="3.40.50.300:FF:001091">
    <property type="entry name" value="Probable disease resistance protein At1g61300"/>
    <property type="match status" value="1"/>
</dbReference>
<dbReference type="Pfam" id="PF23598">
    <property type="entry name" value="LRR_14"/>
    <property type="match status" value="1"/>
</dbReference>
<dbReference type="Gene3D" id="1.20.5.4130">
    <property type="match status" value="1"/>
</dbReference>
<evidence type="ECO:0000259" key="11">
    <source>
        <dbReference type="Pfam" id="PF23598"/>
    </source>
</evidence>
<keyword evidence="7" id="KW-0472">Membrane</keyword>
<dbReference type="PRINTS" id="PR00364">
    <property type="entry name" value="DISEASERSIST"/>
</dbReference>
<dbReference type="GO" id="GO:0042742">
    <property type="term" value="P:defense response to bacterium"/>
    <property type="evidence" value="ECO:0007669"/>
    <property type="project" value="UniProtKB-ARBA"/>
</dbReference>
<dbReference type="Gramene" id="OBART07G10720.1">
    <property type="protein sequence ID" value="OBART07G10720.1"/>
    <property type="gene ID" value="OBART07G10720"/>
</dbReference>
<evidence type="ECO:0000259" key="10">
    <source>
        <dbReference type="Pfam" id="PF23559"/>
    </source>
</evidence>
<evidence type="ECO:0000256" key="5">
    <source>
        <dbReference type="ARBA" id="ARBA00022821"/>
    </source>
</evidence>
<evidence type="ECO:0000256" key="1">
    <source>
        <dbReference type="ARBA" id="ARBA00008894"/>
    </source>
</evidence>
<dbReference type="GO" id="GO:0043531">
    <property type="term" value="F:ADP binding"/>
    <property type="evidence" value="ECO:0007669"/>
    <property type="project" value="InterPro"/>
</dbReference>
<evidence type="ECO:0000313" key="13">
    <source>
        <dbReference type="Proteomes" id="UP000026960"/>
    </source>
</evidence>
<proteinExistence type="inferred from homology"/>
<dbReference type="InterPro" id="IPR027417">
    <property type="entry name" value="P-loop_NTPase"/>
</dbReference>
<dbReference type="Proteomes" id="UP000026960">
    <property type="component" value="Chromosome 7"/>
</dbReference>
<dbReference type="InterPro" id="IPR041118">
    <property type="entry name" value="Rx_N"/>
</dbReference>
<keyword evidence="3" id="KW-0677">Repeat</keyword>
<name>A0A0D3GPS2_9ORYZ</name>
<evidence type="ECO:0000259" key="9">
    <source>
        <dbReference type="Pfam" id="PF18052"/>
    </source>
</evidence>
<keyword evidence="5" id="KW-0611">Plant defense</keyword>
<evidence type="ECO:0000256" key="4">
    <source>
        <dbReference type="ARBA" id="ARBA00022741"/>
    </source>
</evidence>
<dbReference type="EnsemblPlants" id="OBART07G10720.1">
    <property type="protein sequence ID" value="OBART07G10720.1"/>
    <property type="gene ID" value="OBART07G10720"/>
</dbReference>
<keyword evidence="6" id="KW-0175">Coiled coil</keyword>
<evidence type="ECO:0000259" key="8">
    <source>
        <dbReference type="Pfam" id="PF00931"/>
    </source>
</evidence>
<dbReference type="eggNOG" id="KOG4658">
    <property type="taxonomic scope" value="Eukaryota"/>
</dbReference>
<dbReference type="InterPro" id="IPR044974">
    <property type="entry name" value="Disease_R_plants"/>
</dbReference>
<dbReference type="InterPro" id="IPR055414">
    <property type="entry name" value="LRR_R13L4/SHOC2-like"/>
</dbReference>
<dbReference type="PANTHER" id="PTHR23155:SF1116">
    <property type="entry name" value="OS12G0273300 PROTEIN"/>
    <property type="match status" value="1"/>
</dbReference>
<comment type="similarity">
    <text evidence="1">Belongs to the disease resistance NB-LRR family.</text>
</comment>
<feature type="domain" description="Disease resistance protein winged helix" evidence="10">
    <location>
        <begin position="421"/>
        <end position="493"/>
    </location>
</feature>
<keyword evidence="7" id="KW-0812">Transmembrane</keyword>
<keyword evidence="2" id="KW-0433">Leucine-rich repeat</keyword>
<dbReference type="GO" id="GO:0009626">
    <property type="term" value="P:plant-type hypersensitive response"/>
    <property type="evidence" value="ECO:0007669"/>
    <property type="project" value="UniProtKB-ARBA"/>
</dbReference>
<evidence type="ECO:0000313" key="12">
    <source>
        <dbReference type="EnsemblPlants" id="OBART07G10720.1"/>
    </source>
</evidence>
<dbReference type="InterPro" id="IPR058922">
    <property type="entry name" value="WHD_DRP"/>
</dbReference>
<sequence length="1034" mass="117110">MAAVIPKLSKLLMEEYGLQNSVKEGITFINSELESMQAEVDKISKVPLDQLDSQIKIWARDVRELSYDIEDNVDTFMLCVDDLEARKKHDFTWLIDKYCKSLSELKIRHKIANDIKHDMIPVKVVVERHDRYNADDVDSKLPTIIDPRILKLYDNVTKPVGVDKAIGDLIKKLSMETDESSQKLKMISVVGFGGLGKTTLAKEVFSMLRVQFSYACFVSVGRKPDIKKVLKRILIEVNKQKHMSNLAKISERHLIDEIREYLENRRYLVVMDDIWEISTWDIIKCAIVDSNCGSRVITTTRISQVAEEVGDIYNMEPLSDDNSKRLFNRRIVGADCIGTTNNQSIDAMEKVLKKCGGVPLSIITIASLLVDKPLEDWSNVYDSIGFRLEDNEAVQNTRKILSFSYNDMPSYLKNCLLHLRIFPEDCWIEKESLIWKWIAEGFVHVEQGKGLFEVGERYFTELINKSMIQPMDLINYEGTLDGCRIHDMVLDLIRIISTEENSTLVFDKMHEEHNTSLLSRNVRRLALHISWNQDIDNNLPVDMARLRSFNAFECPTSMMPPLLDFHALRVLALEDCDITGGFFLKHLGNLQQLRYLGMRNTGKVELPQEIGNLRHLQTLDVRDSFLDALPVTVYELSKLLCLCMDSFTEVPAGLGNLKSLQELWVYVSDDSCPNFAAELRKLTDLKILHINWYWEVDDVSLKDLVESLRSLRGIEDLDFFSCSDAEMSGWEGWEPPRQMRKFSIDNVRVTLPRLPSWVNSTCVPHLSHLDLRVKAMEMQDLEALARISNLRFLSVNVEAGFSWTVPGGSGLFPNLRRCRTDIALTFLHGAMPMLMEIELCVVASGGSATSYDVGLGNLLLLKTVEVWIACEGATSSQWLIKEDKEDGDDEDISATDQELCDEGGKEDTAFRLIGENKHTLAPARGGAPFSGWLCGALTGIAGESLARPWASMRMTTPLGVVPLLEGVVLALTSPGTKNLPYATGHWWTPALPLKLYKPKVFDEVFSVLVLFLALRWVFIILIWLLLGRVGAALL</sequence>
<evidence type="ECO:0000256" key="3">
    <source>
        <dbReference type="ARBA" id="ARBA00022737"/>
    </source>
</evidence>
<feature type="transmembrane region" description="Helical" evidence="7">
    <location>
        <begin position="1004"/>
        <end position="1026"/>
    </location>
</feature>
<dbReference type="Pfam" id="PF18052">
    <property type="entry name" value="Rx_N"/>
    <property type="match status" value="1"/>
</dbReference>
<dbReference type="Gene3D" id="3.80.10.10">
    <property type="entry name" value="Ribonuclease Inhibitor"/>
    <property type="match status" value="1"/>
</dbReference>
<dbReference type="Gene3D" id="1.10.8.430">
    <property type="entry name" value="Helical domain of apoptotic protease-activating factors"/>
    <property type="match status" value="1"/>
</dbReference>
<keyword evidence="7" id="KW-1133">Transmembrane helix</keyword>
<evidence type="ECO:0000256" key="6">
    <source>
        <dbReference type="ARBA" id="ARBA00023054"/>
    </source>
</evidence>
<dbReference type="InterPro" id="IPR038005">
    <property type="entry name" value="RX-like_CC"/>
</dbReference>
<dbReference type="HOGENOM" id="CLU_000837_25_0_1"/>
<reference evidence="12" key="1">
    <citation type="journal article" date="2009" name="Rice">
        <title>De Novo Next Generation Sequencing of Plant Genomes.</title>
        <authorList>
            <person name="Rounsley S."/>
            <person name="Marri P.R."/>
            <person name="Yu Y."/>
            <person name="He R."/>
            <person name="Sisneros N."/>
            <person name="Goicoechea J.L."/>
            <person name="Lee S.J."/>
            <person name="Angelova A."/>
            <person name="Kudrna D."/>
            <person name="Luo M."/>
            <person name="Affourtit J."/>
            <person name="Desany B."/>
            <person name="Knight J."/>
            <person name="Niazi F."/>
            <person name="Egholm M."/>
            <person name="Wing R.A."/>
        </authorList>
    </citation>
    <scope>NUCLEOTIDE SEQUENCE [LARGE SCALE GENOMIC DNA]</scope>
    <source>
        <strain evidence="12">cv. IRGC 105608</strain>
    </source>
</reference>
<dbReference type="Gene3D" id="3.40.50.300">
    <property type="entry name" value="P-loop containing nucleotide triphosphate hydrolases"/>
    <property type="match status" value="1"/>
</dbReference>
<dbReference type="CDD" id="cd14798">
    <property type="entry name" value="RX-CC_like"/>
    <property type="match status" value="1"/>
</dbReference>
<organism evidence="12">
    <name type="scientific">Oryza barthii</name>
    <dbReference type="NCBI Taxonomy" id="65489"/>
    <lineage>
        <taxon>Eukaryota</taxon>
        <taxon>Viridiplantae</taxon>
        <taxon>Streptophyta</taxon>
        <taxon>Embryophyta</taxon>
        <taxon>Tracheophyta</taxon>
        <taxon>Spermatophyta</taxon>
        <taxon>Magnoliopsida</taxon>
        <taxon>Liliopsida</taxon>
        <taxon>Poales</taxon>
        <taxon>Poaceae</taxon>
        <taxon>BOP clade</taxon>
        <taxon>Oryzoideae</taxon>
        <taxon>Oryzeae</taxon>
        <taxon>Oryzinae</taxon>
        <taxon>Oryza</taxon>
    </lineage>
</organism>
<protein>
    <recommendedName>
        <fullName evidence="14">AAA+ ATPase domain-containing protein</fullName>
    </recommendedName>
</protein>
<evidence type="ECO:0000256" key="7">
    <source>
        <dbReference type="SAM" id="Phobius"/>
    </source>
</evidence>
<dbReference type="FunFam" id="1.10.10.10:FF:000322">
    <property type="entry name" value="Probable disease resistance protein At1g63360"/>
    <property type="match status" value="1"/>
</dbReference>
<evidence type="ECO:0000256" key="2">
    <source>
        <dbReference type="ARBA" id="ARBA00022614"/>
    </source>
</evidence>
<evidence type="ECO:0008006" key="14">
    <source>
        <dbReference type="Google" id="ProtNLM"/>
    </source>
</evidence>
<reference evidence="12" key="2">
    <citation type="submission" date="2015-03" db="UniProtKB">
        <authorList>
            <consortium name="EnsemblPlants"/>
        </authorList>
    </citation>
    <scope>IDENTIFICATION</scope>
</reference>
<keyword evidence="13" id="KW-1185">Reference proteome</keyword>
<keyword evidence="4" id="KW-0547">Nucleotide-binding</keyword>
<dbReference type="SUPFAM" id="SSF52058">
    <property type="entry name" value="L domain-like"/>
    <property type="match status" value="1"/>
</dbReference>